<reference evidence="1" key="1">
    <citation type="submission" date="2019-03" db="EMBL/GenBank/DDBJ databases">
        <title>Improved annotation for the trematode Fasciola hepatica.</title>
        <authorList>
            <person name="Choi Y.-J."/>
            <person name="Martin J."/>
            <person name="Mitreva M."/>
        </authorList>
    </citation>
    <scope>NUCLEOTIDE SEQUENCE [LARGE SCALE GENOMIC DNA]</scope>
</reference>
<dbReference type="Proteomes" id="UP000230066">
    <property type="component" value="Unassembled WGS sequence"/>
</dbReference>
<evidence type="ECO:0000313" key="1">
    <source>
        <dbReference type="EMBL" id="THD25474.1"/>
    </source>
</evidence>
<comment type="caution">
    <text evidence="1">The sequence shown here is derived from an EMBL/GenBank/DDBJ whole genome shotgun (WGS) entry which is preliminary data.</text>
</comment>
<keyword evidence="2" id="KW-1185">Reference proteome</keyword>
<proteinExistence type="predicted"/>
<evidence type="ECO:0000313" key="2">
    <source>
        <dbReference type="Proteomes" id="UP000230066"/>
    </source>
</evidence>
<dbReference type="EMBL" id="JXXN02001127">
    <property type="protein sequence ID" value="THD25474.1"/>
    <property type="molecule type" value="Genomic_DNA"/>
</dbReference>
<dbReference type="AlphaFoldDB" id="A0A4E0RHE8"/>
<name>A0A4E0RHE8_FASHE</name>
<accession>A0A4E0RHE8</accession>
<gene>
    <name evidence="1" type="ORF">D915_003845</name>
</gene>
<sequence>MSCQSYKFSQRTASLTVVTDDPDSATKPVIFPVTNGLILPKEELATRKVRLGPARGQVDFPDMAPGTTNYLEPDQCRGVSAKENKGTKLCDKGGFALLGKYGEGSCDKETRPCAKDFQTYLKYANEVTEIMKLDTWMAPSALFEAPADNDCLSNEHHLQVIRCTEFTKTDSEEHNYITIEKQRTEFMVSPADYEE</sequence>
<organism evidence="1 2">
    <name type="scientific">Fasciola hepatica</name>
    <name type="common">Liver fluke</name>
    <dbReference type="NCBI Taxonomy" id="6192"/>
    <lineage>
        <taxon>Eukaryota</taxon>
        <taxon>Metazoa</taxon>
        <taxon>Spiralia</taxon>
        <taxon>Lophotrochozoa</taxon>
        <taxon>Platyhelminthes</taxon>
        <taxon>Trematoda</taxon>
        <taxon>Digenea</taxon>
        <taxon>Plagiorchiida</taxon>
        <taxon>Echinostomata</taxon>
        <taxon>Echinostomatoidea</taxon>
        <taxon>Fasciolidae</taxon>
        <taxon>Fasciola</taxon>
    </lineage>
</organism>
<protein>
    <submittedName>
        <fullName evidence="1">Uncharacterized protein</fullName>
    </submittedName>
</protein>